<protein>
    <submittedName>
        <fullName evidence="1">Uncharacterized protein</fullName>
    </submittedName>
</protein>
<organism evidence="1 2">
    <name type="scientific">Photinus pyralis</name>
    <name type="common">Common eastern firefly</name>
    <name type="synonym">Lampyris pyralis</name>
    <dbReference type="NCBI Taxonomy" id="7054"/>
    <lineage>
        <taxon>Eukaryota</taxon>
        <taxon>Metazoa</taxon>
        <taxon>Ecdysozoa</taxon>
        <taxon>Arthropoda</taxon>
        <taxon>Hexapoda</taxon>
        <taxon>Insecta</taxon>
        <taxon>Pterygota</taxon>
        <taxon>Neoptera</taxon>
        <taxon>Endopterygota</taxon>
        <taxon>Coleoptera</taxon>
        <taxon>Polyphaga</taxon>
        <taxon>Elateriformia</taxon>
        <taxon>Elateroidea</taxon>
        <taxon>Lampyridae</taxon>
        <taxon>Lampyrinae</taxon>
        <taxon>Photinus</taxon>
    </lineage>
</organism>
<dbReference type="AlphaFoldDB" id="A0A5N4A1Z4"/>
<evidence type="ECO:0000313" key="2">
    <source>
        <dbReference type="Proteomes" id="UP000327044"/>
    </source>
</evidence>
<keyword evidence="2" id="KW-1185">Reference proteome</keyword>
<evidence type="ECO:0000313" key="1">
    <source>
        <dbReference type="EMBL" id="KAB0791353.1"/>
    </source>
</evidence>
<sequence>MYFRTSGSQTFFGALALRPNWSLGAYVTQNSISRNRVALTLAFSPLVFALATCTTRKNATGDKQLSVLSFDSARGSDIEVAIKKKNYGRKLSKKNVTNRIVRSLHHPPFGRPTFTHFTKSFPQLKVHFSLAHALKQRT</sequence>
<name>A0A5N4A1Z4_PHOPY</name>
<reference evidence="1 2" key="1">
    <citation type="journal article" date="2018" name="Elife">
        <title>Firefly genomes illuminate parallel origins of bioluminescence in beetles.</title>
        <authorList>
            <person name="Fallon T.R."/>
            <person name="Lower S.E."/>
            <person name="Chang C.H."/>
            <person name="Bessho-Uehara M."/>
            <person name="Martin G.J."/>
            <person name="Bewick A.J."/>
            <person name="Behringer M."/>
            <person name="Debat H.J."/>
            <person name="Wong I."/>
            <person name="Day J.C."/>
            <person name="Suvorov A."/>
            <person name="Silva C.J."/>
            <person name="Stanger-Hall K.F."/>
            <person name="Hall D.W."/>
            <person name="Schmitz R.J."/>
            <person name="Nelson D.R."/>
            <person name="Lewis S.M."/>
            <person name="Shigenobu S."/>
            <person name="Bybee S.M."/>
            <person name="Larracuente A.M."/>
            <person name="Oba Y."/>
            <person name="Weng J.K."/>
        </authorList>
    </citation>
    <scope>NUCLEOTIDE SEQUENCE [LARGE SCALE GENOMIC DNA]</scope>
    <source>
        <strain evidence="1">1611_PpyrPB1</strain>
        <tissue evidence="1">Whole body</tissue>
    </source>
</reference>
<comment type="caution">
    <text evidence="1">The sequence shown here is derived from an EMBL/GenBank/DDBJ whole genome shotgun (WGS) entry which is preliminary data.</text>
</comment>
<dbReference type="Proteomes" id="UP000327044">
    <property type="component" value="Unassembled WGS sequence"/>
</dbReference>
<dbReference type="EMBL" id="VVIM01000011">
    <property type="protein sequence ID" value="KAB0791353.1"/>
    <property type="molecule type" value="Genomic_DNA"/>
</dbReference>
<accession>A0A5N4A1Z4</accession>
<dbReference type="InParanoid" id="A0A5N4A1Z4"/>
<gene>
    <name evidence="1" type="ORF">PPYR_03153</name>
</gene>
<proteinExistence type="predicted"/>